<organism evidence="1 2">
    <name type="scientific">Fusarium duplospermum</name>
    <dbReference type="NCBI Taxonomy" id="1325734"/>
    <lineage>
        <taxon>Eukaryota</taxon>
        <taxon>Fungi</taxon>
        <taxon>Dikarya</taxon>
        <taxon>Ascomycota</taxon>
        <taxon>Pezizomycotina</taxon>
        <taxon>Sordariomycetes</taxon>
        <taxon>Hypocreomycetidae</taxon>
        <taxon>Hypocreales</taxon>
        <taxon>Nectriaceae</taxon>
        <taxon>Fusarium</taxon>
        <taxon>Fusarium solani species complex</taxon>
    </lineage>
</organism>
<evidence type="ECO:0000313" key="2">
    <source>
        <dbReference type="Proteomes" id="UP000288168"/>
    </source>
</evidence>
<dbReference type="OrthoDB" id="4424523at2759"/>
<evidence type="ECO:0000313" key="1">
    <source>
        <dbReference type="EMBL" id="RSL45155.1"/>
    </source>
</evidence>
<dbReference type="Proteomes" id="UP000288168">
    <property type="component" value="Unassembled WGS sequence"/>
</dbReference>
<name>A0A428NWI3_9HYPO</name>
<accession>A0A428NWI3</accession>
<proteinExistence type="predicted"/>
<gene>
    <name evidence="1" type="ORF">CEP54_014387</name>
</gene>
<protein>
    <submittedName>
        <fullName evidence="1">Uncharacterized protein</fullName>
    </submittedName>
</protein>
<dbReference type="AlphaFoldDB" id="A0A428NWI3"/>
<reference evidence="1 2" key="1">
    <citation type="submission" date="2017-06" db="EMBL/GenBank/DDBJ databases">
        <title>Comparative genomic analysis of Ambrosia Fusariam Clade fungi.</title>
        <authorList>
            <person name="Stajich J.E."/>
            <person name="Carrillo J."/>
            <person name="Kijimoto T."/>
            <person name="Eskalen A."/>
            <person name="O'Donnell K."/>
            <person name="Kasson M."/>
        </authorList>
    </citation>
    <scope>NUCLEOTIDE SEQUENCE [LARGE SCALE GENOMIC DNA]</scope>
    <source>
        <strain evidence="1 2">NRRL62584</strain>
    </source>
</reference>
<dbReference type="EMBL" id="NKCI01000271">
    <property type="protein sequence ID" value="RSL45155.1"/>
    <property type="molecule type" value="Genomic_DNA"/>
</dbReference>
<comment type="caution">
    <text evidence="1">The sequence shown here is derived from an EMBL/GenBank/DDBJ whole genome shotgun (WGS) entry which is preliminary data.</text>
</comment>
<sequence>MSEPEFVYLDGFKVTLQELGVTRETLNNHAGGRIIPFMLDTEMRALYQRAKDDPDSLSPAEKNRVFGRIPPEDEERLCLERLGCTKDELYEKALTQSENLSMLECDMVIRGCDYDWKKIANKATDLERLMTLSQEDRLLILKGREAIKGPAILQAASKRKKYTSVRANEARQKQEQLKIARQGQRADWVQDMVNRDLPRWGFVVMRTEYSDPRSDEAWEKFRERYDNIGEQIMDSWSGRPPKVELWKTLETVFVSDPTLEGASADALRERFKNMREDLPEGIRRDCFLVQDNLLAETERLMIRAVNPDYDAEAPLGTEEHSYDSNKHSITVQDLEGFCGEIQFPCPRLLTGFTIPC</sequence>
<keyword evidence="2" id="KW-1185">Reference proteome</keyword>